<evidence type="ECO:0000313" key="2">
    <source>
        <dbReference type="EMBL" id="SDG41514.1"/>
    </source>
</evidence>
<dbReference type="AlphaFoldDB" id="A0A1G7U2B1"/>
<dbReference type="Pfam" id="PF00551">
    <property type="entry name" value="Formyl_trans_N"/>
    <property type="match status" value="1"/>
</dbReference>
<gene>
    <name evidence="2" type="ORF">SAMN05216466_103262</name>
</gene>
<dbReference type="RefSeq" id="WP_090683405.1">
    <property type="nucleotide sequence ID" value="NZ_CADERL010000016.1"/>
</dbReference>
<organism evidence="2 3">
    <name type="scientific">Paraburkholderia phenazinium</name>
    <dbReference type="NCBI Taxonomy" id="60549"/>
    <lineage>
        <taxon>Bacteria</taxon>
        <taxon>Pseudomonadati</taxon>
        <taxon>Pseudomonadota</taxon>
        <taxon>Betaproteobacteria</taxon>
        <taxon>Burkholderiales</taxon>
        <taxon>Burkholderiaceae</taxon>
        <taxon>Paraburkholderia</taxon>
    </lineage>
</organism>
<feature type="domain" description="Formyl transferase N-terminal" evidence="1">
    <location>
        <begin position="86"/>
        <end position="182"/>
    </location>
</feature>
<sequence length="255" mass="28044">MLISTLSLCLRAMRDELAFAYLNFKNHPRGLIMLQALLDAGFRPSLVIEEDSPAANEGAREQRQVLKKLPDYDDSGDVEALCRAHGVPYRSVADHNAPECAELIRALPIQLAILGDTRILKEGIISACNLGVINVHPGVLPELRGNNPYVWAVLEGKVQGVTVHFIDRGVDTGPILLKRILERVPPSYPQLIRSINTLCGEALVEALRRMRGGALDLVLQPVQDTPARKAASAELKQIAAEKLRERLSEIDALTR</sequence>
<dbReference type="Gene3D" id="3.40.50.12230">
    <property type="match status" value="1"/>
</dbReference>
<dbReference type="InterPro" id="IPR036477">
    <property type="entry name" value="Formyl_transf_N_sf"/>
</dbReference>
<dbReference type="InterPro" id="IPR002376">
    <property type="entry name" value="Formyl_transf_N"/>
</dbReference>
<evidence type="ECO:0000259" key="1">
    <source>
        <dbReference type="Pfam" id="PF00551"/>
    </source>
</evidence>
<dbReference type="GO" id="GO:0005829">
    <property type="term" value="C:cytosol"/>
    <property type="evidence" value="ECO:0007669"/>
    <property type="project" value="TreeGrafter"/>
</dbReference>
<dbReference type="GO" id="GO:0004479">
    <property type="term" value="F:methionyl-tRNA formyltransferase activity"/>
    <property type="evidence" value="ECO:0007669"/>
    <property type="project" value="TreeGrafter"/>
</dbReference>
<reference evidence="2 3" key="1">
    <citation type="submission" date="2016-10" db="EMBL/GenBank/DDBJ databases">
        <authorList>
            <person name="de Groot N.N."/>
        </authorList>
    </citation>
    <scope>NUCLEOTIDE SEQUENCE [LARGE SCALE GENOMIC DNA]</scope>
    <source>
        <strain evidence="2 3">LMG 2247</strain>
    </source>
</reference>
<dbReference type="PANTHER" id="PTHR11138:SF5">
    <property type="entry name" value="METHIONYL-TRNA FORMYLTRANSFERASE, MITOCHONDRIAL"/>
    <property type="match status" value="1"/>
</dbReference>
<keyword evidence="2" id="KW-0808">Transferase</keyword>
<dbReference type="Proteomes" id="UP000199706">
    <property type="component" value="Unassembled WGS sequence"/>
</dbReference>
<protein>
    <submittedName>
        <fullName evidence="2">Formyl transferase</fullName>
    </submittedName>
</protein>
<evidence type="ECO:0000313" key="3">
    <source>
        <dbReference type="Proteomes" id="UP000199706"/>
    </source>
</evidence>
<proteinExistence type="predicted"/>
<accession>A0A1G7U2B1</accession>
<dbReference type="PANTHER" id="PTHR11138">
    <property type="entry name" value="METHIONYL-TRNA FORMYLTRANSFERASE"/>
    <property type="match status" value="1"/>
</dbReference>
<dbReference type="OrthoDB" id="9802815at2"/>
<dbReference type="SUPFAM" id="SSF53328">
    <property type="entry name" value="Formyltransferase"/>
    <property type="match status" value="1"/>
</dbReference>
<name>A0A1G7U2B1_9BURK</name>
<dbReference type="EMBL" id="FNCJ01000003">
    <property type="protein sequence ID" value="SDG41514.1"/>
    <property type="molecule type" value="Genomic_DNA"/>
</dbReference>